<dbReference type="SUPFAM" id="SSF52047">
    <property type="entry name" value="RNI-like"/>
    <property type="match status" value="1"/>
</dbReference>
<evidence type="ECO:0000313" key="2">
    <source>
        <dbReference type="Proteomes" id="UP001607302"/>
    </source>
</evidence>
<keyword evidence="2" id="KW-1185">Reference proteome</keyword>
<organism evidence="1 2">
    <name type="scientific">Vespula squamosa</name>
    <name type="common">Southern yellow jacket</name>
    <name type="synonym">Wasp</name>
    <dbReference type="NCBI Taxonomy" id="30214"/>
    <lineage>
        <taxon>Eukaryota</taxon>
        <taxon>Metazoa</taxon>
        <taxon>Ecdysozoa</taxon>
        <taxon>Arthropoda</taxon>
        <taxon>Hexapoda</taxon>
        <taxon>Insecta</taxon>
        <taxon>Pterygota</taxon>
        <taxon>Neoptera</taxon>
        <taxon>Endopterygota</taxon>
        <taxon>Hymenoptera</taxon>
        <taxon>Apocrita</taxon>
        <taxon>Aculeata</taxon>
        <taxon>Vespoidea</taxon>
        <taxon>Vespidae</taxon>
        <taxon>Vespinae</taxon>
        <taxon>Vespula</taxon>
    </lineage>
</organism>
<dbReference type="PANTHER" id="PTHR24114">
    <property type="entry name" value="LEUCINE RICH REPEAT FAMILY PROTEIN"/>
    <property type="match status" value="1"/>
</dbReference>
<accession>A0ABD2BE13</accession>
<dbReference type="InterPro" id="IPR032675">
    <property type="entry name" value="LRR_dom_sf"/>
</dbReference>
<sequence length="635" mass="73483">MSTIQQYVKTPIKELYELKYDYETWEYEEEAIDIVEEYEEESESSEEFDISEEIELDELTEDQRKEMRKKKKKKQLSKLVGIIRKKEEDVSVETLITPEEMDDTLKSLPSESSIHLCLKKIDISDSQLKLLNLHTVFPIPNDPGVAPAFWMIAAEEIFEENGVYKFNEHLKSRGLKVIHTIADMLNTDCINLRYYGIDPRIVEIIYYALKNNASVQIIDLTDNWLPKSACYYLGKLIQDNMMIISLILSKCRIGPEGMKELCDGISTTMSLITLNLNSCNIEDKGLEVLAIAIENNESLEELFLANNNLNKTCTEHLCYLIMNSKSIKWLDLSWNSLFDEHIWKALTGVLVRNRTLVGLNLSWNGIGAECVKYLTIVLRFSHLETLDLSSNMFTKSDAENMSKSLSRNSILQELYLGNNRLGAEGAFMLVSSVTPKNSPESSLRLLNLENVWADKIILPELDTIENERPWLQIVLGGIYSNYTLVGPDVMTILLRRATYEAMKQKKKKHRKNFGHFVLSLSDHPMSRERFRKLIRDFKLKLSKSLIKEIISAFPGPKRTVDLGLLKAVYLKEFPDTKPPPVKPSKLFIEKEEEVIEPEKPEVKKEYKYPDAKEIRDEVEEYVIDDFYEGYYYKYQ</sequence>
<dbReference type="AlphaFoldDB" id="A0ABD2BE13"/>
<gene>
    <name evidence="1" type="ORF">V1478_005409</name>
</gene>
<comment type="caution">
    <text evidence="1">The sequence shown here is derived from an EMBL/GenBank/DDBJ whole genome shotgun (WGS) entry which is preliminary data.</text>
</comment>
<evidence type="ECO:0000313" key="1">
    <source>
        <dbReference type="EMBL" id="KAL2730996.1"/>
    </source>
</evidence>
<dbReference type="Pfam" id="PF00560">
    <property type="entry name" value="LRR_1"/>
    <property type="match status" value="1"/>
</dbReference>
<dbReference type="Gene3D" id="3.80.10.10">
    <property type="entry name" value="Ribonuclease Inhibitor"/>
    <property type="match status" value="2"/>
</dbReference>
<dbReference type="EMBL" id="JAUDFV010000110">
    <property type="protein sequence ID" value="KAL2730996.1"/>
    <property type="molecule type" value="Genomic_DNA"/>
</dbReference>
<dbReference type="InterPro" id="IPR052394">
    <property type="entry name" value="LRR-containing"/>
</dbReference>
<proteinExistence type="predicted"/>
<dbReference type="SMART" id="SM00368">
    <property type="entry name" value="LRR_RI"/>
    <property type="match status" value="7"/>
</dbReference>
<protein>
    <submittedName>
        <fullName evidence="1">Leucine-rich repeat-containing protein 74B-like</fullName>
    </submittedName>
</protein>
<dbReference type="PANTHER" id="PTHR24114:SF50">
    <property type="entry name" value="RNI-LIKE PROTEIN"/>
    <property type="match status" value="1"/>
</dbReference>
<dbReference type="Pfam" id="PF13516">
    <property type="entry name" value="LRR_6"/>
    <property type="match status" value="4"/>
</dbReference>
<dbReference type="InterPro" id="IPR001611">
    <property type="entry name" value="Leu-rich_rpt"/>
</dbReference>
<reference evidence="1 2" key="1">
    <citation type="journal article" date="2024" name="Ann. Entomol. Soc. Am.">
        <title>Genomic analyses of the southern and eastern yellowjacket wasps (Hymenoptera: Vespidae) reveal evolutionary signatures of social life.</title>
        <authorList>
            <person name="Catto M.A."/>
            <person name="Caine P.B."/>
            <person name="Orr S.E."/>
            <person name="Hunt B.G."/>
            <person name="Goodisman M.A.D."/>
        </authorList>
    </citation>
    <scope>NUCLEOTIDE SEQUENCE [LARGE SCALE GENOMIC DNA]</scope>
    <source>
        <strain evidence="1">233</strain>
        <tissue evidence="1">Head and thorax</tissue>
    </source>
</reference>
<name>A0ABD2BE13_VESSQ</name>
<dbReference type="Proteomes" id="UP001607302">
    <property type="component" value="Unassembled WGS sequence"/>
</dbReference>